<dbReference type="Pfam" id="PF00881">
    <property type="entry name" value="Nitroreductase"/>
    <property type="match status" value="1"/>
</dbReference>
<evidence type="ECO:0000256" key="1">
    <source>
        <dbReference type="ARBA" id="ARBA00007118"/>
    </source>
</evidence>
<proteinExistence type="inferred from homology"/>
<dbReference type="Gene3D" id="3.40.109.10">
    <property type="entry name" value="NADH Oxidase"/>
    <property type="match status" value="1"/>
</dbReference>
<dbReference type="EC" id="1.6.99.3" evidence="3"/>
<dbReference type="CDD" id="cd02136">
    <property type="entry name" value="PnbA_NfnB-like"/>
    <property type="match status" value="1"/>
</dbReference>
<dbReference type="OrthoDB" id="9804207at2"/>
<sequence>METTVLSEDVRATEGLKMIYGRRAVRKYKNKPVDDATIERILDAGRMAPSAINKQPWRFIILTNRDTIRSFSSEITAVAAKEFIRTGENNLLKTTGNPLYAFHGASLLKGTDPIFHDAPVVVFITAPIIDEWAALDIGMCAQNMMLAAKALGLDSCPVGLAKFVEQTDVYYKLRVPAGDQVHLAVILGYGDETPEVHYRKKDNAFFIDKKARNVFKRTLLL</sequence>
<reference evidence="3 4" key="1">
    <citation type="submission" date="2015-12" db="EMBL/GenBank/DDBJ databases">
        <title>Genome sequence of Mucilaginibacter gotjawali.</title>
        <authorList>
            <person name="Lee J.S."/>
            <person name="Lee K.C."/>
            <person name="Kim K.K."/>
            <person name="Lee B.W."/>
        </authorList>
    </citation>
    <scope>NUCLEOTIDE SEQUENCE [LARGE SCALE GENOMIC DNA]</scope>
    <source>
        <strain evidence="3 4">SA3-7</strain>
    </source>
</reference>
<dbReference type="RefSeq" id="WP_096353249.1">
    <property type="nucleotide sequence ID" value="NZ_AP017313.1"/>
</dbReference>
<keyword evidence="4" id="KW-1185">Reference proteome</keyword>
<dbReference type="GO" id="GO:0016491">
    <property type="term" value="F:oxidoreductase activity"/>
    <property type="evidence" value="ECO:0007669"/>
    <property type="project" value="UniProtKB-KW"/>
</dbReference>
<dbReference type="SUPFAM" id="SSF55469">
    <property type="entry name" value="FMN-dependent nitroreductase-like"/>
    <property type="match status" value="1"/>
</dbReference>
<dbReference type="AlphaFoldDB" id="A0A120MYH2"/>
<dbReference type="EMBL" id="AP017313">
    <property type="protein sequence ID" value="BAU55077.1"/>
    <property type="molecule type" value="Genomic_DNA"/>
</dbReference>
<dbReference type="PANTHER" id="PTHR43673">
    <property type="entry name" value="NAD(P)H NITROREDUCTASE YDGI-RELATED"/>
    <property type="match status" value="1"/>
</dbReference>
<dbReference type="InterPro" id="IPR000415">
    <property type="entry name" value="Nitroreductase-like"/>
</dbReference>
<evidence type="ECO:0000313" key="4">
    <source>
        <dbReference type="Proteomes" id="UP000218263"/>
    </source>
</evidence>
<dbReference type="Proteomes" id="UP000218263">
    <property type="component" value="Chromosome"/>
</dbReference>
<dbReference type="KEGG" id="mgot:MgSA37_03258"/>
<organism evidence="3 4">
    <name type="scientific">Mucilaginibacter gotjawali</name>
    <dbReference type="NCBI Taxonomy" id="1550579"/>
    <lineage>
        <taxon>Bacteria</taxon>
        <taxon>Pseudomonadati</taxon>
        <taxon>Bacteroidota</taxon>
        <taxon>Sphingobacteriia</taxon>
        <taxon>Sphingobacteriales</taxon>
        <taxon>Sphingobacteriaceae</taxon>
        <taxon>Mucilaginibacter</taxon>
    </lineage>
</organism>
<evidence type="ECO:0000313" key="3">
    <source>
        <dbReference type="EMBL" id="BAU55077.1"/>
    </source>
</evidence>
<dbReference type="PANTHER" id="PTHR43673:SF10">
    <property type="entry name" value="NADH DEHYDROGENASE_NAD(P)H NITROREDUCTASE XCC3605-RELATED"/>
    <property type="match status" value="1"/>
</dbReference>
<name>A0A120MYH2_9SPHI</name>
<gene>
    <name evidence="3" type="primary">nox_1</name>
    <name evidence="3" type="ORF">MgSA37_03258</name>
</gene>
<evidence type="ECO:0000256" key="2">
    <source>
        <dbReference type="ARBA" id="ARBA00023002"/>
    </source>
</evidence>
<keyword evidence="2 3" id="KW-0560">Oxidoreductase</keyword>
<dbReference type="InterPro" id="IPR029479">
    <property type="entry name" value="Nitroreductase"/>
</dbReference>
<protein>
    <submittedName>
        <fullName evidence="3">NADH dehydrogenase</fullName>
        <ecNumber evidence="3">1.6.99.3</ecNumber>
    </submittedName>
</protein>
<comment type="similarity">
    <text evidence="1">Belongs to the nitroreductase family.</text>
</comment>
<accession>A0A120MYH2</accession>